<evidence type="ECO:0000256" key="3">
    <source>
        <dbReference type="ARBA" id="ARBA00039122"/>
    </source>
</evidence>
<protein>
    <recommendedName>
        <fullName evidence="4">Putative succinate-semialdehyde dehydrogenase [NADP(+)] 2</fullName>
        <ecNumber evidence="3">1.2.1.79</ecNumber>
    </recommendedName>
</protein>
<dbReference type="PROSITE" id="PS00070">
    <property type="entry name" value="ALDEHYDE_DEHYDR_CYS"/>
    <property type="match status" value="1"/>
</dbReference>
<evidence type="ECO:0000313" key="7">
    <source>
        <dbReference type="EMBL" id="ART71925.1"/>
    </source>
</evidence>
<keyword evidence="2" id="KW-0560">Oxidoreductase</keyword>
<proteinExistence type="inferred from homology"/>
<dbReference type="Proteomes" id="UP000195331">
    <property type="component" value="Chromosome"/>
</dbReference>
<organism evidence="7 8">
    <name type="scientific">Mycobacterium dioxanotrophicus</name>
    <dbReference type="NCBI Taxonomy" id="482462"/>
    <lineage>
        <taxon>Bacteria</taxon>
        <taxon>Bacillati</taxon>
        <taxon>Actinomycetota</taxon>
        <taxon>Actinomycetes</taxon>
        <taxon>Mycobacteriales</taxon>
        <taxon>Mycobacteriaceae</taxon>
        <taxon>Mycobacterium</taxon>
    </lineage>
</organism>
<dbReference type="KEGG" id="mdx:BTO20_28260"/>
<comment type="similarity">
    <text evidence="1">Belongs to the aldehyde dehydrogenase family.</text>
</comment>
<dbReference type="Gene3D" id="3.40.309.10">
    <property type="entry name" value="Aldehyde Dehydrogenase, Chain A, domain 2"/>
    <property type="match status" value="1"/>
</dbReference>
<dbReference type="EMBL" id="CP020809">
    <property type="protein sequence ID" value="ART71925.1"/>
    <property type="molecule type" value="Genomic_DNA"/>
</dbReference>
<name>A0A1Y0CAC4_9MYCO</name>
<dbReference type="Gene3D" id="3.40.605.10">
    <property type="entry name" value="Aldehyde Dehydrogenase, Chain A, domain 1"/>
    <property type="match status" value="1"/>
</dbReference>
<dbReference type="CDD" id="cd07106">
    <property type="entry name" value="ALDH_AldA-AAD23400"/>
    <property type="match status" value="1"/>
</dbReference>
<dbReference type="Pfam" id="PF00171">
    <property type="entry name" value="Aldedh"/>
    <property type="match status" value="1"/>
</dbReference>
<dbReference type="InterPro" id="IPR015590">
    <property type="entry name" value="Aldehyde_DH_dom"/>
</dbReference>
<dbReference type="InterPro" id="IPR016160">
    <property type="entry name" value="Ald_DH_CS_CYS"/>
</dbReference>
<dbReference type="RefSeq" id="WP_087079273.1">
    <property type="nucleotide sequence ID" value="NZ_CP020809.1"/>
</dbReference>
<gene>
    <name evidence="7" type="ORF">BTO20_28260</name>
</gene>
<dbReference type="InterPro" id="IPR016161">
    <property type="entry name" value="Ald_DH/histidinol_DH"/>
</dbReference>
<dbReference type="InterPro" id="IPR044086">
    <property type="entry name" value="LUC3-like"/>
</dbReference>
<dbReference type="PANTHER" id="PTHR11699">
    <property type="entry name" value="ALDEHYDE DEHYDROGENASE-RELATED"/>
    <property type="match status" value="1"/>
</dbReference>
<accession>A0A1Y0CAC4</accession>
<feature type="domain" description="Aldehyde dehydrogenase" evidence="6">
    <location>
        <begin position="34"/>
        <end position="479"/>
    </location>
</feature>
<sequence>MSTQLDQIRRCALGDPATHPFRMLIGGALVDGARQLDVVNPATAAPVTAGPIADRSQVSAAIAAAKAAFPGWSALPVADRAAVLSAIADVVEAKADDIARLTTLEQGKPLAAARSDVDAAVQFTRYFAGQRPGPEVVRDDAEARIEIHRRPVGVVAAILPWNFPFFQAMYKIAPALLMGNTLVVKPAPTTPLNTMLLGELIADLVPAGVLNVVGDDGSVGPMVTTDPDVAKVSFTGSTAVGKAVMRSGSDSLKRVTLELGGNDGAIVLADADVEKVADGLCQWAFFNAGQVCINIKRIYAPDAIFDELCDAMARRVRAIKVGDGLDPDTEMGPVQNAKQYQTAQSHLRTAQETGRILAQGVIPDGPGYFVPPTLLTDIDDDNPLIAQETFAPVRTILRYTDIDDAVRRVNETPYGLGNSVWGTDVARAAAVASRLESGTAWVNQHFALSPDVPFGGRKQSGLGVEFGVDGLNAFTDIQVINISKV</sequence>
<dbReference type="SUPFAM" id="SSF53720">
    <property type="entry name" value="ALDH-like"/>
    <property type="match status" value="1"/>
</dbReference>
<dbReference type="AlphaFoldDB" id="A0A1Y0CAC4"/>
<evidence type="ECO:0000256" key="1">
    <source>
        <dbReference type="ARBA" id="ARBA00009986"/>
    </source>
</evidence>
<evidence type="ECO:0000256" key="2">
    <source>
        <dbReference type="ARBA" id="ARBA00023002"/>
    </source>
</evidence>
<dbReference type="GO" id="GO:0036243">
    <property type="term" value="F:succinate-semialdehyde dehydrogenase (NADP+) activity"/>
    <property type="evidence" value="ECO:0007669"/>
    <property type="project" value="UniProtKB-EC"/>
</dbReference>
<dbReference type="EC" id="1.2.1.79" evidence="3"/>
<dbReference type="InterPro" id="IPR016162">
    <property type="entry name" value="Ald_DH_N"/>
</dbReference>
<comment type="catalytic activity">
    <reaction evidence="5">
        <text>succinate semialdehyde + NADP(+) + H2O = succinate + NADPH + 2 H(+)</text>
        <dbReference type="Rhea" id="RHEA:13213"/>
        <dbReference type="ChEBI" id="CHEBI:15377"/>
        <dbReference type="ChEBI" id="CHEBI:15378"/>
        <dbReference type="ChEBI" id="CHEBI:30031"/>
        <dbReference type="ChEBI" id="CHEBI:57706"/>
        <dbReference type="ChEBI" id="CHEBI:57783"/>
        <dbReference type="ChEBI" id="CHEBI:58349"/>
        <dbReference type="EC" id="1.2.1.79"/>
    </reaction>
</comment>
<keyword evidence="8" id="KW-1185">Reference proteome</keyword>
<dbReference type="InterPro" id="IPR016163">
    <property type="entry name" value="Ald_DH_C"/>
</dbReference>
<dbReference type="FunFam" id="3.40.605.10:FF:000007">
    <property type="entry name" value="NAD/NADP-dependent betaine aldehyde dehydrogenase"/>
    <property type="match status" value="1"/>
</dbReference>
<evidence type="ECO:0000259" key="6">
    <source>
        <dbReference type="Pfam" id="PF00171"/>
    </source>
</evidence>
<dbReference type="OrthoDB" id="6882680at2"/>
<evidence type="ECO:0000313" key="8">
    <source>
        <dbReference type="Proteomes" id="UP000195331"/>
    </source>
</evidence>
<reference evidence="7 8" key="1">
    <citation type="submission" date="2017-04" db="EMBL/GenBank/DDBJ databases">
        <title>Whole Genome Sequence of 1,4-Dioxane Degrading Bacterium Mycobacterium dioxanotrophicus PH-06.</title>
        <authorList>
            <person name="He Y."/>
        </authorList>
    </citation>
    <scope>NUCLEOTIDE SEQUENCE [LARGE SCALE GENOMIC DNA]</scope>
    <source>
        <strain evidence="7 8">PH-06</strain>
    </source>
</reference>
<evidence type="ECO:0000256" key="4">
    <source>
        <dbReference type="ARBA" id="ARBA00039663"/>
    </source>
</evidence>
<evidence type="ECO:0000256" key="5">
    <source>
        <dbReference type="ARBA" id="ARBA00048559"/>
    </source>
</evidence>